<dbReference type="OrthoDB" id="5357528at2"/>
<reference evidence="10 11" key="1">
    <citation type="submission" date="2019-09" db="EMBL/GenBank/DDBJ databases">
        <title>Mumia zhuanghuii sp. nov. isolated from the intestinal contents of plateau pika (Ochotona curzoniae) in the Qinghai-Tibet plateau of China.</title>
        <authorList>
            <person name="Tian Z."/>
        </authorList>
    </citation>
    <scope>NUCLEOTIDE SEQUENCE [LARGE SCALE GENOMIC DNA]</scope>
    <source>
        <strain evidence="11">350</strain>
    </source>
</reference>
<feature type="domain" description="ABC transporter" evidence="9">
    <location>
        <begin position="47"/>
        <end position="297"/>
    </location>
</feature>
<sequence>MVDRRLARPDDRRHGDLRERARQRAAGPLERRRRRDRQGGGPVTAALEIDDLWVEAGDPDDPLVLVRGVSLTVAAASVVGLVGESGSGKTVTCMASLGLAGRGVRITGGSVRAQGIELVGADERTLMRVRGGVVGTVFQDPLSSLNPLQRIGDQIAEAVMLHHGGRRRSHHARVVELLAKVGVPAPEQRARAYPHELSGGLRQRVAIAMALANDPALLVADEPTTALDVTVQAQVLDVIRSATRDEARSALIVTHDLGLVAEVADRVAVMYAGQIVEEGPVASVFQDPQHPYTRGLLASRPVLAAGRRRLGAMVGRPPLPGSWPAGCAFAPRCPVATGACGEAPPIRTSDQGWSRCWHPGSGETTATSRAEEGAA</sequence>
<dbReference type="Gene3D" id="3.40.50.300">
    <property type="entry name" value="P-loop containing nucleotide triphosphate hydrolases"/>
    <property type="match status" value="1"/>
</dbReference>
<feature type="region of interest" description="Disordered" evidence="8">
    <location>
        <begin position="350"/>
        <end position="375"/>
    </location>
</feature>
<evidence type="ECO:0000256" key="1">
    <source>
        <dbReference type="ARBA" id="ARBA00004202"/>
    </source>
</evidence>
<keyword evidence="7" id="KW-0472">Membrane</keyword>
<evidence type="ECO:0000256" key="5">
    <source>
        <dbReference type="ARBA" id="ARBA00022741"/>
    </source>
</evidence>
<evidence type="ECO:0000256" key="8">
    <source>
        <dbReference type="SAM" id="MobiDB-lite"/>
    </source>
</evidence>
<keyword evidence="5" id="KW-0547">Nucleotide-binding</keyword>
<dbReference type="GO" id="GO:0005886">
    <property type="term" value="C:plasma membrane"/>
    <property type="evidence" value="ECO:0007669"/>
    <property type="project" value="UniProtKB-SubCell"/>
</dbReference>
<dbReference type="GO" id="GO:0015833">
    <property type="term" value="P:peptide transport"/>
    <property type="evidence" value="ECO:0007669"/>
    <property type="project" value="InterPro"/>
</dbReference>
<evidence type="ECO:0000256" key="3">
    <source>
        <dbReference type="ARBA" id="ARBA00022448"/>
    </source>
</evidence>
<evidence type="ECO:0000313" key="10">
    <source>
        <dbReference type="EMBL" id="KAA1423735.1"/>
    </source>
</evidence>
<evidence type="ECO:0000259" key="9">
    <source>
        <dbReference type="PROSITE" id="PS50893"/>
    </source>
</evidence>
<protein>
    <submittedName>
        <fullName evidence="10">ABC transporter ATP-binding protein</fullName>
    </submittedName>
</protein>
<dbReference type="Proteomes" id="UP000307768">
    <property type="component" value="Unassembled WGS sequence"/>
</dbReference>
<evidence type="ECO:0000313" key="11">
    <source>
        <dbReference type="Proteomes" id="UP000307768"/>
    </source>
</evidence>
<dbReference type="CDD" id="cd03257">
    <property type="entry name" value="ABC_NikE_OppD_transporters"/>
    <property type="match status" value="1"/>
</dbReference>
<dbReference type="NCBIfam" id="TIGR01727">
    <property type="entry name" value="oligo_HPY"/>
    <property type="match status" value="1"/>
</dbReference>
<evidence type="ECO:0000256" key="2">
    <source>
        <dbReference type="ARBA" id="ARBA00005417"/>
    </source>
</evidence>
<comment type="similarity">
    <text evidence="2">Belongs to the ABC transporter superfamily.</text>
</comment>
<dbReference type="EMBL" id="VDFQ02000002">
    <property type="protein sequence ID" value="KAA1423735.1"/>
    <property type="molecule type" value="Genomic_DNA"/>
</dbReference>
<keyword evidence="3" id="KW-0813">Transport</keyword>
<keyword evidence="6 10" id="KW-0067">ATP-binding</keyword>
<dbReference type="GO" id="GO:0016887">
    <property type="term" value="F:ATP hydrolysis activity"/>
    <property type="evidence" value="ECO:0007669"/>
    <property type="project" value="InterPro"/>
</dbReference>
<feature type="region of interest" description="Disordered" evidence="8">
    <location>
        <begin position="1"/>
        <end position="42"/>
    </location>
</feature>
<dbReference type="AlphaFoldDB" id="A0A5Q6S063"/>
<dbReference type="SUPFAM" id="SSF52540">
    <property type="entry name" value="P-loop containing nucleoside triphosphate hydrolases"/>
    <property type="match status" value="1"/>
</dbReference>
<gene>
    <name evidence="10" type="ORF">FE697_009190</name>
</gene>
<organism evidence="10 11">
    <name type="scientific">Mumia zhuanghuii</name>
    <dbReference type="NCBI Taxonomy" id="2585211"/>
    <lineage>
        <taxon>Bacteria</taxon>
        <taxon>Bacillati</taxon>
        <taxon>Actinomycetota</taxon>
        <taxon>Actinomycetes</taxon>
        <taxon>Propionibacteriales</taxon>
        <taxon>Nocardioidaceae</taxon>
        <taxon>Mumia</taxon>
    </lineage>
</organism>
<comment type="caution">
    <text evidence="10">The sequence shown here is derived from an EMBL/GenBank/DDBJ whole genome shotgun (WGS) entry which is preliminary data.</text>
</comment>
<proteinExistence type="inferred from homology"/>
<dbReference type="InterPro" id="IPR027417">
    <property type="entry name" value="P-loop_NTPase"/>
</dbReference>
<evidence type="ECO:0000256" key="7">
    <source>
        <dbReference type="ARBA" id="ARBA00023136"/>
    </source>
</evidence>
<dbReference type="SMART" id="SM00382">
    <property type="entry name" value="AAA"/>
    <property type="match status" value="1"/>
</dbReference>
<dbReference type="PANTHER" id="PTHR43297:SF2">
    <property type="entry name" value="DIPEPTIDE TRANSPORT ATP-BINDING PROTEIN DPPD"/>
    <property type="match status" value="1"/>
</dbReference>
<dbReference type="Pfam" id="PF08352">
    <property type="entry name" value="oligo_HPY"/>
    <property type="match status" value="1"/>
</dbReference>
<dbReference type="InterPro" id="IPR003439">
    <property type="entry name" value="ABC_transporter-like_ATP-bd"/>
</dbReference>
<evidence type="ECO:0000256" key="6">
    <source>
        <dbReference type="ARBA" id="ARBA00022840"/>
    </source>
</evidence>
<dbReference type="PANTHER" id="PTHR43297">
    <property type="entry name" value="OLIGOPEPTIDE TRANSPORT ATP-BINDING PROTEIN APPD"/>
    <property type="match status" value="1"/>
</dbReference>
<accession>A0A5Q6S063</accession>
<name>A0A5Q6S063_9ACTN</name>
<dbReference type="InterPro" id="IPR050388">
    <property type="entry name" value="ABC_Ni/Peptide_Import"/>
</dbReference>
<comment type="subcellular location">
    <subcellularLocation>
        <location evidence="1">Cell membrane</location>
        <topology evidence="1">Peripheral membrane protein</topology>
    </subcellularLocation>
</comment>
<dbReference type="FunFam" id="3.40.50.300:FF:000016">
    <property type="entry name" value="Oligopeptide ABC transporter ATP-binding component"/>
    <property type="match status" value="1"/>
</dbReference>
<dbReference type="Pfam" id="PF00005">
    <property type="entry name" value="ABC_tran"/>
    <property type="match status" value="1"/>
</dbReference>
<keyword evidence="4" id="KW-1003">Cell membrane</keyword>
<evidence type="ECO:0000256" key="4">
    <source>
        <dbReference type="ARBA" id="ARBA00022475"/>
    </source>
</evidence>
<feature type="compositionally biased region" description="Basic and acidic residues" evidence="8">
    <location>
        <begin position="1"/>
        <end position="22"/>
    </location>
</feature>
<dbReference type="InterPro" id="IPR013563">
    <property type="entry name" value="Oligopep_ABC_C"/>
</dbReference>
<dbReference type="GO" id="GO:0005524">
    <property type="term" value="F:ATP binding"/>
    <property type="evidence" value="ECO:0007669"/>
    <property type="project" value="UniProtKB-KW"/>
</dbReference>
<dbReference type="PROSITE" id="PS50893">
    <property type="entry name" value="ABC_TRANSPORTER_2"/>
    <property type="match status" value="1"/>
</dbReference>
<dbReference type="InterPro" id="IPR003593">
    <property type="entry name" value="AAA+_ATPase"/>
</dbReference>